<gene>
    <name evidence="2" type="ORF">BN877_p0311</name>
</gene>
<dbReference type="PANTHER" id="PTHR38457:SF1">
    <property type="entry name" value="REGULATOR ABRB-RELATED"/>
    <property type="match status" value="1"/>
</dbReference>
<evidence type="ECO:0000313" key="2">
    <source>
        <dbReference type="EMBL" id="CDI12037.1"/>
    </source>
</evidence>
<keyword evidence="1" id="KW-0812">Transmembrane</keyword>
<organism evidence="2 3">
    <name type="scientific">Agrobacterium pusense</name>
    <dbReference type="NCBI Taxonomy" id="648995"/>
    <lineage>
        <taxon>Bacteria</taxon>
        <taxon>Pseudomonadati</taxon>
        <taxon>Pseudomonadota</taxon>
        <taxon>Alphaproteobacteria</taxon>
        <taxon>Hyphomicrobiales</taxon>
        <taxon>Rhizobiaceae</taxon>
        <taxon>Rhizobium/Agrobacterium group</taxon>
        <taxon>Agrobacterium</taxon>
    </lineage>
</organism>
<geneLocation type="plasmid" evidence="2 3">
    <name>IRBL74_p</name>
</geneLocation>
<name>U4Q7I4_9HYPH</name>
<dbReference type="GO" id="GO:0016020">
    <property type="term" value="C:membrane"/>
    <property type="evidence" value="ECO:0007669"/>
    <property type="project" value="InterPro"/>
</dbReference>
<dbReference type="GO" id="GO:0010468">
    <property type="term" value="P:regulation of gene expression"/>
    <property type="evidence" value="ECO:0007669"/>
    <property type="project" value="InterPro"/>
</dbReference>
<accession>U4Q7I4</accession>
<evidence type="ECO:0000313" key="3">
    <source>
        <dbReference type="Proteomes" id="UP000016944"/>
    </source>
</evidence>
<dbReference type="Proteomes" id="UP000016944">
    <property type="component" value="Plasmid IRBL74_p"/>
</dbReference>
<dbReference type="Pfam" id="PF05145">
    <property type="entry name" value="AbrB"/>
    <property type="match status" value="1"/>
</dbReference>
<dbReference type="KEGG" id="rir:BN877_p0311"/>
<dbReference type="RefSeq" id="WP_022557338.1">
    <property type="nucleotide sequence ID" value="NC_022536.1"/>
</dbReference>
<proteinExistence type="predicted"/>
<keyword evidence="1" id="KW-0472">Membrane</keyword>
<evidence type="ECO:0000256" key="1">
    <source>
        <dbReference type="SAM" id="Phobius"/>
    </source>
</evidence>
<sequence>MTAAIGATLGGWFSPSVFQHADAVLLSLGGLAAFIAAEGALVYVYFRLVAGFDHATAYFSAMPRGLVDMVTLGLERGGDEKMIALVQAARIILVALVLPFLIRSVTGVAPHRTVAAFVRLASLHANDVLWLSAAVLLGVPAGIFLRLPARYLLGPMSASAIMHIKGLTQFELPTAAQVFIGATNGCRFAFAPPRKITGVIACRSVPQFCCPLR</sequence>
<feature type="transmembrane region" description="Helical" evidence="1">
    <location>
        <begin position="128"/>
        <end position="147"/>
    </location>
</feature>
<dbReference type="EMBL" id="HG518324">
    <property type="protein sequence ID" value="CDI12037.1"/>
    <property type="molecule type" value="Genomic_DNA"/>
</dbReference>
<dbReference type="InterPro" id="IPR007820">
    <property type="entry name" value="AbrB_fam"/>
</dbReference>
<protein>
    <submittedName>
        <fullName evidence="2">Uncharacterized protein</fullName>
    </submittedName>
</protein>
<dbReference type="PATRIC" id="fig|424182.3.peg.5037"/>
<dbReference type="PANTHER" id="PTHR38457">
    <property type="entry name" value="REGULATOR ABRB-RELATED"/>
    <property type="match status" value="1"/>
</dbReference>
<dbReference type="AlphaFoldDB" id="U4Q7I4"/>
<dbReference type="HOGENOM" id="CLU_1293454_0_0_5"/>
<keyword evidence="2" id="KW-0614">Plasmid</keyword>
<feature type="transmembrane region" description="Helical" evidence="1">
    <location>
        <begin position="23"/>
        <end position="46"/>
    </location>
</feature>
<keyword evidence="1" id="KW-1133">Transmembrane helix</keyword>
<feature type="transmembrane region" description="Helical" evidence="1">
    <location>
        <begin position="82"/>
        <end position="102"/>
    </location>
</feature>
<reference evidence="2 3" key="1">
    <citation type="journal article" date="2013" name="Genome Announc.">
        <title>Complete Genome Sequence of the Sesbania Symbiont and Rice Growth-Promoting Endophyte Rhizobium sp. Strain IRBG74.</title>
        <authorList>
            <person name="Crook M.B."/>
            <person name="Mitra S."/>
            <person name="Ane J.M."/>
            <person name="Sadowsky M.J."/>
            <person name="Gyaneshwar P."/>
        </authorList>
    </citation>
    <scope>NUCLEOTIDE SEQUENCE [LARGE SCALE GENOMIC DNA]</scope>
    <source>
        <strain evidence="2 3">IRBG74</strain>
        <plasmid evidence="3">IRBL74_p</plasmid>
    </source>
</reference>